<dbReference type="PANTHER" id="PTHR36111:SF2">
    <property type="entry name" value="INNER MEMBRANE PROTEIN"/>
    <property type="match status" value="1"/>
</dbReference>
<keyword evidence="1" id="KW-0812">Transmembrane</keyword>
<feature type="transmembrane region" description="Helical" evidence="1">
    <location>
        <begin position="33"/>
        <end position="50"/>
    </location>
</feature>
<evidence type="ECO:0000313" key="2">
    <source>
        <dbReference type="EMBL" id="PPV16282.1"/>
    </source>
</evidence>
<feature type="transmembrane region" description="Helical" evidence="1">
    <location>
        <begin position="101"/>
        <end position="125"/>
    </location>
</feature>
<gene>
    <name evidence="2" type="ORF">AWN73_10460</name>
</gene>
<reference evidence="2 3" key="1">
    <citation type="submission" date="2016-01" db="EMBL/GenBank/DDBJ databases">
        <title>Characterization of the Clostridium difficile lineages that are prevalent in Hong Kong and China.</title>
        <authorList>
            <person name="Kwok J.S.-L."/>
            <person name="Lam W.-Y."/>
            <person name="Ip M."/>
            <person name="Chan T.-F."/>
            <person name="Hawkey P.M."/>
            <person name="Tsui S.K.-W."/>
        </authorList>
    </citation>
    <scope>NUCLEOTIDE SEQUENCE [LARGE SCALE GENOMIC DNA]</scope>
    <source>
        <strain evidence="2 3">300064</strain>
    </source>
</reference>
<protein>
    <recommendedName>
        <fullName evidence="4">DUF554 domain-containing protein</fullName>
    </recommendedName>
</protein>
<feature type="transmembrane region" description="Helical" evidence="1">
    <location>
        <begin position="6"/>
        <end position="21"/>
    </location>
</feature>
<feature type="transmembrane region" description="Helical" evidence="1">
    <location>
        <begin position="145"/>
        <end position="167"/>
    </location>
</feature>
<feature type="transmembrane region" description="Helical" evidence="1">
    <location>
        <begin position="174"/>
        <end position="202"/>
    </location>
</feature>
<dbReference type="AlphaFoldDB" id="A0A2S7FD84"/>
<dbReference type="PANTHER" id="PTHR36111">
    <property type="entry name" value="INNER MEMBRANE PROTEIN-RELATED"/>
    <property type="match status" value="1"/>
</dbReference>
<keyword evidence="1" id="KW-1133">Transmembrane helix</keyword>
<dbReference type="RefSeq" id="WP_027636640.1">
    <property type="nucleotide sequence ID" value="NZ_CAVLFH010000001.1"/>
</dbReference>
<feature type="transmembrane region" description="Helical" evidence="1">
    <location>
        <begin position="214"/>
        <end position="233"/>
    </location>
</feature>
<dbReference type="EMBL" id="LRDH01000088">
    <property type="protein sequence ID" value="PPV16282.1"/>
    <property type="molecule type" value="Genomic_DNA"/>
</dbReference>
<accession>A0A2S7FD84</accession>
<organism evidence="2 3">
    <name type="scientific">Clostridium butyricum</name>
    <dbReference type="NCBI Taxonomy" id="1492"/>
    <lineage>
        <taxon>Bacteria</taxon>
        <taxon>Bacillati</taxon>
        <taxon>Bacillota</taxon>
        <taxon>Clostridia</taxon>
        <taxon>Eubacteriales</taxon>
        <taxon>Clostridiaceae</taxon>
        <taxon>Clostridium</taxon>
    </lineage>
</organism>
<dbReference type="InterPro" id="IPR007563">
    <property type="entry name" value="DUF554"/>
</dbReference>
<keyword evidence="1" id="KW-0472">Membrane</keyword>
<comment type="caution">
    <text evidence="2">The sequence shown here is derived from an EMBL/GenBank/DDBJ whole genome shotgun (WGS) entry which is preliminary data.</text>
</comment>
<dbReference type="Proteomes" id="UP000238081">
    <property type="component" value="Unassembled WGS sequence"/>
</dbReference>
<feature type="transmembrane region" description="Helical" evidence="1">
    <location>
        <begin position="56"/>
        <end position="74"/>
    </location>
</feature>
<evidence type="ECO:0000256" key="1">
    <source>
        <dbReference type="SAM" id="Phobius"/>
    </source>
</evidence>
<proteinExistence type="predicted"/>
<sequence>MLGTIVNALAIIVGCIIGLIVKERLTEKMSSTIMSGLALCVLYIGISGALKGQDTLIIIICIAVGALIGEIIDIDKRLNDLGNFIENKINLKKKNKDSEKISISEGFVTSSLLFCVGAMAVVGSLESGLQGNHSTLFAKSILDGVSSIIFASSLGIGVMLSSVAILVYQGSITLLAGCLSSVLTDTVIGNMSAIGSVLIMGLGTNMIGASKIKVANLLPAIFLPIIIYLVQILI</sequence>
<evidence type="ECO:0000313" key="3">
    <source>
        <dbReference type="Proteomes" id="UP000238081"/>
    </source>
</evidence>
<dbReference type="Pfam" id="PF04474">
    <property type="entry name" value="DUF554"/>
    <property type="match status" value="1"/>
</dbReference>
<name>A0A2S7FD84_CLOBU</name>
<evidence type="ECO:0008006" key="4">
    <source>
        <dbReference type="Google" id="ProtNLM"/>
    </source>
</evidence>